<dbReference type="InterPro" id="IPR028082">
    <property type="entry name" value="Peripla_BP_I"/>
</dbReference>
<evidence type="ECO:0000256" key="2">
    <source>
        <dbReference type="ARBA" id="ARBA00023125"/>
    </source>
</evidence>
<dbReference type="PANTHER" id="PTHR30146:SF109">
    <property type="entry name" value="HTH-TYPE TRANSCRIPTIONAL REGULATOR GALS"/>
    <property type="match status" value="1"/>
</dbReference>
<dbReference type="InterPro" id="IPR000843">
    <property type="entry name" value="HTH_LacI"/>
</dbReference>
<dbReference type="RefSeq" id="WP_141952987.1">
    <property type="nucleotide sequence ID" value="NZ_VFOZ01000001.1"/>
</dbReference>
<dbReference type="PROSITE" id="PS50932">
    <property type="entry name" value="HTH_LACI_2"/>
    <property type="match status" value="1"/>
</dbReference>
<evidence type="ECO:0000313" key="5">
    <source>
        <dbReference type="EMBL" id="TQL95115.1"/>
    </source>
</evidence>
<proteinExistence type="predicted"/>
<sequence length="345" mass="36676">MSERTRDPASARPTLEAVAARAGVGRGTVSRVVNGSPKVSPEAREAVLRAIDELGYVPNSAARTLVTRRTDTVALFVSESEERVFGEPYFAGIIRGISAGLAGTGLQLLLAIAQSADDHVRFERYLTGRHVDGVLLISLHGGDPLPRHLEDNGVPTVLGGAPVGVEPVSCVDADNRGGARQAVEHLIGLGRRRVATIAGPQDMRVGVDRLGGYRDVLSEAGLPQMVSTGDFSEESGERGMRELLARTPEIDGVFAASDPMAVGAMRVLKEHGLRIPEDVALVGFDDSATARHTDPPLTSVHQPLEAMGREMARLLVARIRGESVDNSMVILDTHLVTRASSCTPH</sequence>
<evidence type="ECO:0000256" key="3">
    <source>
        <dbReference type="ARBA" id="ARBA00023163"/>
    </source>
</evidence>
<dbReference type="GO" id="GO:0000976">
    <property type="term" value="F:transcription cis-regulatory region binding"/>
    <property type="evidence" value="ECO:0007669"/>
    <property type="project" value="TreeGrafter"/>
</dbReference>
<keyword evidence="3" id="KW-0804">Transcription</keyword>
<dbReference type="Gene3D" id="1.10.260.40">
    <property type="entry name" value="lambda repressor-like DNA-binding domains"/>
    <property type="match status" value="1"/>
</dbReference>
<dbReference type="SUPFAM" id="SSF53822">
    <property type="entry name" value="Periplasmic binding protein-like I"/>
    <property type="match status" value="1"/>
</dbReference>
<dbReference type="SMART" id="SM00354">
    <property type="entry name" value="HTH_LACI"/>
    <property type="match status" value="1"/>
</dbReference>
<dbReference type="CDD" id="cd01392">
    <property type="entry name" value="HTH_LacI"/>
    <property type="match status" value="1"/>
</dbReference>
<name>A0A543CDE4_9ACTN</name>
<comment type="caution">
    <text evidence="5">The sequence shown here is derived from an EMBL/GenBank/DDBJ whole genome shotgun (WGS) entry which is preliminary data.</text>
</comment>
<dbReference type="InterPro" id="IPR046335">
    <property type="entry name" value="LacI/GalR-like_sensor"/>
</dbReference>
<gene>
    <name evidence="5" type="ORF">FB559_0610</name>
</gene>
<feature type="domain" description="HTH lacI-type" evidence="4">
    <location>
        <begin position="13"/>
        <end position="67"/>
    </location>
</feature>
<evidence type="ECO:0000256" key="1">
    <source>
        <dbReference type="ARBA" id="ARBA00023015"/>
    </source>
</evidence>
<dbReference type="EMBL" id="VFOZ01000001">
    <property type="protein sequence ID" value="TQL95115.1"/>
    <property type="molecule type" value="Genomic_DNA"/>
</dbReference>
<dbReference type="Pfam" id="PF13377">
    <property type="entry name" value="Peripla_BP_3"/>
    <property type="match status" value="1"/>
</dbReference>
<reference evidence="5 6" key="1">
    <citation type="submission" date="2019-06" db="EMBL/GenBank/DDBJ databases">
        <title>Sequencing the genomes of 1000 actinobacteria strains.</title>
        <authorList>
            <person name="Klenk H.-P."/>
        </authorList>
    </citation>
    <scope>NUCLEOTIDE SEQUENCE [LARGE SCALE GENOMIC DNA]</scope>
    <source>
        <strain evidence="5 6">DSM 102200</strain>
    </source>
</reference>
<keyword evidence="2" id="KW-0238">DNA-binding</keyword>
<dbReference type="Gene3D" id="3.40.50.2300">
    <property type="match status" value="2"/>
</dbReference>
<dbReference type="PANTHER" id="PTHR30146">
    <property type="entry name" value="LACI-RELATED TRANSCRIPTIONAL REPRESSOR"/>
    <property type="match status" value="1"/>
</dbReference>
<evidence type="ECO:0000313" key="6">
    <source>
        <dbReference type="Proteomes" id="UP000316096"/>
    </source>
</evidence>
<dbReference type="GO" id="GO:0003700">
    <property type="term" value="F:DNA-binding transcription factor activity"/>
    <property type="evidence" value="ECO:0007669"/>
    <property type="project" value="TreeGrafter"/>
</dbReference>
<dbReference type="Proteomes" id="UP000316096">
    <property type="component" value="Unassembled WGS sequence"/>
</dbReference>
<accession>A0A543CDE4</accession>
<dbReference type="OrthoDB" id="3208777at2"/>
<dbReference type="Pfam" id="PF00356">
    <property type="entry name" value="LacI"/>
    <property type="match status" value="1"/>
</dbReference>
<keyword evidence="6" id="KW-1185">Reference proteome</keyword>
<dbReference type="CDD" id="cd06267">
    <property type="entry name" value="PBP1_LacI_sugar_binding-like"/>
    <property type="match status" value="1"/>
</dbReference>
<dbReference type="InterPro" id="IPR010982">
    <property type="entry name" value="Lambda_DNA-bd_dom_sf"/>
</dbReference>
<organism evidence="5 6">
    <name type="scientific">Actinoallomurus bryophytorum</name>
    <dbReference type="NCBI Taxonomy" id="1490222"/>
    <lineage>
        <taxon>Bacteria</taxon>
        <taxon>Bacillati</taxon>
        <taxon>Actinomycetota</taxon>
        <taxon>Actinomycetes</taxon>
        <taxon>Streptosporangiales</taxon>
        <taxon>Thermomonosporaceae</taxon>
        <taxon>Actinoallomurus</taxon>
    </lineage>
</organism>
<keyword evidence="1" id="KW-0805">Transcription regulation</keyword>
<dbReference type="AlphaFoldDB" id="A0A543CDE4"/>
<dbReference type="SUPFAM" id="SSF47413">
    <property type="entry name" value="lambda repressor-like DNA-binding domains"/>
    <property type="match status" value="1"/>
</dbReference>
<protein>
    <submittedName>
        <fullName evidence="5">LacI family transcriptional regulator</fullName>
    </submittedName>
</protein>
<evidence type="ECO:0000259" key="4">
    <source>
        <dbReference type="PROSITE" id="PS50932"/>
    </source>
</evidence>